<evidence type="ECO:0000313" key="1">
    <source>
        <dbReference type="EMBL" id="KAK3294986.1"/>
    </source>
</evidence>
<dbReference type="Proteomes" id="UP001278766">
    <property type="component" value="Unassembled WGS sequence"/>
</dbReference>
<protein>
    <submittedName>
        <fullName evidence="1">Uncharacterized protein</fullName>
    </submittedName>
</protein>
<reference evidence="1" key="1">
    <citation type="journal article" date="2023" name="Mol. Phylogenet. Evol.">
        <title>Genome-scale phylogeny and comparative genomics of the fungal order Sordariales.</title>
        <authorList>
            <person name="Hensen N."/>
            <person name="Bonometti L."/>
            <person name="Westerberg I."/>
            <person name="Brannstrom I.O."/>
            <person name="Guillou S."/>
            <person name="Cros-Aarteil S."/>
            <person name="Calhoun S."/>
            <person name="Haridas S."/>
            <person name="Kuo A."/>
            <person name="Mondo S."/>
            <person name="Pangilinan J."/>
            <person name="Riley R."/>
            <person name="LaButti K."/>
            <person name="Andreopoulos B."/>
            <person name="Lipzen A."/>
            <person name="Chen C."/>
            <person name="Yan M."/>
            <person name="Daum C."/>
            <person name="Ng V."/>
            <person name="Clum A."/>
            <person name="Steindorff A."/>
            <person name="Ohm R.A."/>
            <person name="Martin F."/>
            <person name="Silar P."/>
            <person name="Natvig D.O."/>
            <person name="Lalanne C."/>
            <person name="Gautier V."/>
            <person name="Ament-Velasquez S.L."/>
            <person name="Kruys A."/>
            <person name="Hutchinson M.I."/>
            <person name="Powell A.J."/>
            <person name="Barry K."/>
            <person name="Miller A.N."/>
            <person name="Grigoriev I.V."/>
            <person name="Debuchy R."/>
            <person name="Gladieux P."/>
            <person name="Hiltunen Thoren M."/>
            <person name="Johannesson H."/>
        </authorList>
    </citation>
    <scope>NUCLEOTIDE SEQUENCE</scope>
    <source>
        <strain evidence="1">CBS 168.71</strain>
    </source>
</reference>
<organism evidence="1 2">
    <name type="scientific">Chaetomium fimeti</name>
    <dbReference type="NCBI Taxonomy" id="1854472"/>
    <lineage>
        <taxon>Eukaryota</taxon>
        <taxon>Fungi</taxon>
        <taxon>Dikarya</taxon>
        <taxon>Ascomycota</taxon>
        <taxon>Pezizomycotina</taxon>
        <taxon>Sordariomycetes</taxon>
        <taxon>Sordariomycetidae</taxon>
        <taxon>Sordariales</taxon>
        <taxon>Chaetomiaceae</taxon>
        <taxon>Chaetomium</taxon>
    </lineage>
</organism>
<comment type="caution">
    <text evidence="1">The sequence shown here is derived from an EMBL/GenBank/DDBJ whole genome shotgun (WGS) entry which is preliminary data.</text>
</comment>
<reference evidence="1" key="2">
    <citation type="submission" date="2023-06" db="EMBL/GenBank/DDBJ databases">
        <authorList>
            <consortium name="Lawrence Berkeley National Laboratory"/>
            <person name="Haridas S."/>
            <person name="Hensen N."/>
            <person name="Bonometti L."/>
            <person name="Westerberg I."/>
            <person name="Brannstrom I.O."/>
            <person name="Guillou S."/>
            <person name="Cros-Aarteil S."/>
            <person name="Calhoun S."/>
            <person name="Kuo A."/>
            <person name="Mondo S."/>
            <person name="Pangilinan J."/>
            <person name="Riley R."/>
            <person name="Labutti K."/>
            <person name="Andreopoulos B."/>
            <person name="Lipzen A."/>
            <person name="Chen C."/>
            <person name="Yanf M."/>
            <person name="Daum C."/>
            <person name="Ng V."/>
            <person name="Clum A."/>
            <person name="Steindorff A."/>
            <person name="Ohm R."/>
            <person name="Martin F."/>
            <person name="Silar P."/>
            <person name="Natvig D."/>
            <person name="Lalanne C."/>
            <person name="Gautier V."/>
            <person name="Ament-Velasquez S.L."/>
            <person name="Kruys A."/>
            <person name="Hutchinson M.I."/>
            <person name="Powell A.J."/>
            <person name="Barry K."/>
            <person name="Miller A.N."/>
            <person name="Grigoriev I.V."/>
            <person name="Debuchy R."/>
            <person name="Gladieux P."/>
            <person name="Thoren M.H."/>
            <person name="Johannesson H."/>
        </authorList>
    </citation>
    <scope>NUCLEOTIDE SEQUENCE</scope>
    <source>
        <strain evidence="1">CBS 168.71</strain>
    </source>
</reference>
<keyword evidence="2" id="KW-1185">Reference proteome</keyword>
<dbReference type="GeneID" id="87836180"/>
<gene>
    <name evidence="1" type="ORF">B0H64DRAFT_199759</name>
</gene>
<evidence type="ECO:0000313" key="2">
    <source>
        <dbReference type="Proteomes" id="UP001278766"/>
    </source>
</evidence>
<proteinExistence type="predicted"/>
<dbReference type="AlphaFoldDB" id="A0AAE0HEI4"/>
<dbReference type="RefSeq" id="XP_062658500.1">
    <property type="nucleotide sequence ID" value="XM_062799232.1"/>
</dbReference>
<name>A0AAE0HEI4_9PEZI</name>
<dbReference type="EMBL" id="JAUEPN010000005">
    <property type="protein sequence ID" value="KAK3294986.1"/>
    <property type="molecule type" value="Genomic_DNA"/>
</dbReference>
<sequence length="125" mass="13759">MAAGGRGSGRTVAICNLAKDWDKTGTDEEQHLTVGCYEVFDLVENQEFDEPTPAVTLILPHKRRQYLRNGMKQQRIRFSNRPRPASGQWGSGNVLPSLPHCIALQLAASDNGTAACPREARVQGR</sequence>
<accession>A0AAE0HEI4</accession>